<gene>
    <name evidence="1" type="ORF">STCU_11835</name>
</gene>
<keyword evidence="2" id="KW-1185">Reference proteome</keyword>
<dbReference type="AlphaFoldDB" id="S9UYT5"/>
<proteinExistence type="predicted"/>
<organism evidence="1 2">
    <name type="scientific">Strigomonas culicis</name>
    <dbReference type="NCBI Taxonomy" id="28005"/>
    <lineage>
        <taxon>Eukaryota</taxon>
        <taxon>Discoba</taxon>
        <taxon>Euglenozoa</taxon>
        <taxon>Kinetoplastea</taxon>
        <taxon>Metakinetoplastina</taxon>
        <taxon>Trypanosomatida</taxon>
        <taxon>Trypanosomatidae</taxon>
        <taxon>Strigomonadinae</taxon>
        <taxon>Strigomonas</taxon>
    </lineage>
</organism>
<dbReference type="Proteomes" id="UP000015354">
    <property type="component" value="Unassembled WGS sequence"/>
</dbReference>
<dbReference type="EMBL" id="ATMH01011844">
    <property type="protein sequence ID" value="EPY15685.1"/>
    <property type="molecule type" value="Genomic_DNA"/>
</dbReference>
<evidence type="ECO:0000313" key="1">
    <source>
        <dbReference type="EMBL" id="EPY15685.1"/>
    </source>
</evidence>
<sequence>MDLLSSPGALVLEGTSRQLEEDAQFIRTLEKGNVEFNSLLVHLSVAYRISRFNNESDQLSNLKPKVKEFLDTAEFPPLYVDTQQFNLLVRLGLGSVLTCEAKAA</sequence>
<dbReference type="OrthoDB" id="434648at2759"/>
<comment type="caution">
    <text evidence="1">The sequence shown here is derived from an EMBL/GenBank/DDBJ whole genome shotgun (WGS) entry which is preliminary data.</text>
</comment>
<evidence type="ECO:0000313" key="2">
    <source>
        <dbReference type="Proteomes" id="UP000015354"/>
    </source>
</evidence>
<name>S9UYT5_9TRYP</name>
<protein>
    <submittedName>
        <fullName evidence="1">Uncharacterized protein</fullName>
    </submittedName>
</protein>
<reference evidence="1 2" key="1">
    <citation type="journal article" date="2013" name="PLoS ONE">
        <title>Predicting the Proteins of Angomonas deanei, Strigomonas culicis and Their Respective Endosymbionts Reveals New Aspects of the Trypanosomatidae Family.</title>
        <authorList>
            <person name="Motta M.C."/>
            <person name="Martins A.C."/>
            <person name="de Souza S.S."/>
            <person name="Catta-Preta C.M."/>
            <person name="Silva R."/>
            <person name="Klein C.C."/>
            <person name="de Almeida L.G."/>
            <person name="de Lima Cunha O."/>
            <person name="Ciapina L.P."/>
            <person name="Brocchi M."/>
            <person name="Colabardini A.C."/>
            <person name="de Araujo Lima B."/>
            <person name="Machado C.R."/>
            <person name="de Almeida Soares C.M."/>
            <person name="Probst C.M."/>
            <person name="de Menezes C.B."/>
            <person name="Thompson C.E."/>
            <person name="Bartholomeu D.C."/>
            <person name="Gradia D.F."/>
            <person name="Pavoni D.P."/>
            <person name="Grisard E.C."/>
            <person name="Fantinatti-Garboggini F."/>
            <person name="Marchini F.K."/>
            <person name="Rodrigues-Luiz G.F."/>
            <person name="Wagner G."/>
            <person name="Goldman G.H."/>
            <person name="Fietto J.L."/>
            <person name="Elias M.C."/>
            <person name="Goldman M.H."/>
            <person name="Sagot M.F."/>
            <person name="Pereira M."/>
            <person name="Stoco P.H."/>
            <person name="de Mendonca-Neto R.P."/>
            <person name="Teixeira S.M."/>
            <person name="Maciel T.E."/>
            <person name="de Oliveira Mendes T.A."/>
            <person name="Urmenyi T.P."/>
            <person name="de Souza W."/>
            <person name="Schenkman S."/>
            <person name="de Vasconcelos A.T."/>
        </authorList>
    </citation>
    <scope>NUCLEOTIDE SEQUENCE [LARGE SCALE GENOMIC DNA]</scope>
</reference>
<accession>S9UYT5</accession>